<dbReference type="Pfam" id="PF03749">
    <property type="entry name" value="SfsA"/>
    <property type="match status" value="1"/>
</dbReference>
<dbReference type="CDD" id="cd22359">
    <property type="entry name" value="SfsA-like_bacterial"/>
    <property type="match status" value="1"/>
</dbReference>
<sequence length="255" mass="27624">MPVFSSMLYGATEPAEVVKRHNRFVAGVRRPDGAALDVHLPNSGRLPELTTPGLPCRLVRHGGTRKYPMSLVAVFFKDNWVLVDTHATNVVAGKLLRFGDLPGLDGYPEVRGEAVFRPPGSAGPVKGLPRFDFRLTGHPTKPELWLEVKSVTLAEGGKALFPDAVTSRGARHVRELGKIAAGGGRAAVLFLVQRADPEKFAPNDATDPAFGDELRRAVEKGLEVHVWRLAVEVADEPPHPLTFSLTGRLPADLGR</sequence>
<organism evidence="4 5">
    <name type="scientific">Candidatus Coatesbacteria bacterium RBG_13_66_14</name>
    <dbReference type="NCBI Taxonomy" id="1817816"/>
    <lineage>
        <taxon>Bacteria</taxon>
        <taxon>Candidatus Coatesiibacteriota</taxon>
    </lineage>
</organism>
<dbReference type="STRING" id="1817816.A2Y64_05175"/>
<proteinExistence type="inferred from homology"/>
<dbReference type="Gene3D" id="2.40.50.580">
    <property type="match status" value="1"/>
</dbReference>
<dbReference type="NCBIfam" id="TIGR00230">
    <property type="entry name" value="sfsA"/>
    <property type="match status" value="1"/>
</dbReference>
<gene>
    <name evidence="1" type="primary">sfsA</name>
    <name evidence="4" type="ORF">A2Y64_05175</name>
</gene>
<dbReference type="EMBL" id="MFAF01000020">
    <property type="protein sequence ID" value="OGD78921.1"/>
    <property type="molecule type" value="Genomic_DNA"/>
</dbReference>
<dbReference type="InterPro" id="IPR040452">
    <property type="entry name" value="SfsA_C"/>
</dbReference>
<evidence type="ECO:0000259" key="2">
    <source>
        <dbReference type="Pfam" id="PF03749"/>
    </source>
</evidence>
<evidence type="ECO:0000313" key="5">
    <source>
        <dbReference type="Proteomes" id="UP000177187"/>
    </source>
</evidence>
<accession>A0A1F5FH51</accession>
<evidence type="ECO:0000256" key="1">
    <source>
        <dbReference type="HAMAP-Rule" id="MF_00095"/>
    </source>
</evidence>
<dbReference type="Pfam" id="PF17746">
    <property type="entry name" value="SfsA_N"/>
    <property type="match status" value="1"/>
</dbReference>
<feature type="domain" description="SfsA N-terminal OB" evidence="3">
    <location>
        <begin position="18"/>
        <end position="83"/>
    </location>
</feature>
<dbReference type="Gene3D" id="3.40.1350.60">
    <property type="match status" value="1"/>
</dbReference>
<dbReference type="GO" id="GO:0003677">
    <property type="term" value="F:DNA binding"/>
    <property type="evidence" value="ECO:0007669"/>
    <property type="project" value="InterPro"/>
</dbReference>
<protein>
    <recommendedName>
        <fullName evidence="1">Sugar fermentation stimulation protein homolog</fullName>
    </recommendedName>
</protein>
<dbReference type="PANTHER" id="PTHR30545:SF2">
    <property type="entry name" value="SUGAR FERMENTATION STIMULATION PROTEIN A"/>
    <property type="match status" value="1"/>
</dbReference>
<dbReference type="HAMAP" id="MF_00095">
    <property type="entry name" value="SfsA"/>
    <property type="match status" value="1"/>
</dbReference>
<evidence type="ECO:0000313" key="4">
    <source>
        <dbReference type="EMBL" id="OGD78921.1"/>
    </source>
</evidence>
<feature type="domain" description="Sugar fermentation stimulation protein C-terminal" evidence="2">
    <location>
        <begin position="127"/>
        <end position="232"/>
    </location>
</feature>
<dbReference type="PANTHER" id="PTHR30545">
    <property type="entry name" value="SUGAR FERMENTATION STIMULATION PROTEIN A"/>
    <property type="match status" value="1"/>
</dbReference>
<dbReference type="Proteomes" id="UP000177187">
    <property type="component" value="Unassembled WGS sequence"/>
</dbReference>
<evidence type="ECO:0000259" key="3">
    <source>
        <dbReference type="Pfam" id="PF17746"/>
    </source>
</evidence>
<dbReference type="InterPro" id="IPR005224">
    <property type="entry name" value="SfsA"/>
</dbReference>
<name>A0A1F5FH51_9BACT</name>
<dbReference type="AlphaFoldDB" id="A0A1F5FH51"/>
<comment type="similarity">
    <text evidence="1">Belongs to the SfsA family.</text>
</comment>
<reference evidence="4 5" key="1">
    <citation type="journal article" date="2016" name="Nat. Commun.">
        <title>Thousands of microbial genomes shed light on interconnected biogeochemical processes in an aquifer system.</title>
        <authorList>
            <person name="Anantharaman K."/>
            <person name="Brown C.T."/>
            <person name="Hug L.A."/>
            <person name="Sharon I."/>
            <person name="Castelle C.J."/>
            <person name="Probst A.J."/>
            <person name="Thomas B.C."/>
            <person name="Singh A."/>
            <person name="Wilkins M.J."/>
            <person name="Karaoz U."/>
            <person name="Brodie E.L."/>
            <person name="Williams K.H."/>
            <person name="Hubbard S.S."/>
            <person name="Banfield J.F."/>
        </authorList>
    </citation>
    <scope>NUCLEOTIDE SEQUENCE [LARGE SCALE GENOMIC DNA]</scope>
</reference>
<dbReference type="InterPro" id="IPR041465">
    <property type="entry name" value="SfsA_N"/>
</dbReference>
<comment type="caution">
    <text evidence="4">The sequence shown here is derived from an EMBL/GenBank/DDBJ whole genome shotgun (WGS) entry which is preliminary data.</text>
</comment>